<keyword evidence="2" id="KW-1185">Reference proteome</keyword>
<evidence type="ECO:0000313" key="1">
    <source>
        <dbReference type="EMBL" id="VEN47548.1"/>
    </source>
</evidence>
<dbReference type="Proteomes" id="UP000410492">
    <property type="component" value="Unassembled WGS sequence"/>
</dbReference>
<reference evidence="1 2" key="1">
    <citation type="submission" date="2019-01" db="EMBL/GenBank/DDBJ databases">
        <authorList>
            <person name="Sayadi A."/>
        </authorList>
    </citation>
    <scope>NUCLEOTIDE SEQUENCE [LARGE SCALE GENOMIC DNA]</scope>
</reference>
<accession>A0A653CI10</accession>
<gene>
    <name evidence="1" type="ORF">CALMAC_LOCUS9278</name>
</gene>
<organism evidence="1 2">
    <name type="scientific">Callosobruchus maculatus</name>
    <name type="common">Southern cowpea weevil</name>
    <name type="synonym">Pulse bruchid</name>
    <dbReference type="NCBI Taxonomy" id="64391"/>
    <lineage>
        <taxon>Eukaryota</taxon>
        <taxon>Metazoa</taxon>
        <taxon>Ecdysozoa</taxon>
        <taxon>Arthropoda</taxon>
        <taxon>Hexapoda</taxon>
        <taxon>Insecta</taxon>
        <taxon>Pterygota</taxon>
        <taxon>Neoptera</taxon>
        <taxon>Endopterygota</taxon>
        <taxon>Coleoptera</taxon>
        <taxon>Polyphaga</taxon>
        <taxon>Cucujiformia</taxon>
        <taxon>Chrysomeloidea</taxon>
        <taxon>Chrysomelidae</taxon>
        <taxon>Bruchinae</taxon>
        <taxon>Bruchini</taxon>
        <taxon>Callosobruchus</taxon>
    </lineage>
</organism>
<evidence type="ECO:0000313" key="2">
    <source>
        <dbReference type="Proteomes" id="UP000410492"/>
    </source>
</evidence>
<dbReference type="EMBL" id="CAACVG010007895">
    <property type="protein sequence ID" value="VEN47548.1"/>
    <property type="molecule type" value="Genomic_DNA"/>
</dbReference>
<proteinExistence type="predicted"/>
<sequence length="150" mass="17297">MATNNCPSMRSRSVERRWKTLSHFIRPEILCNGHEVEERRSDDPRYSPLWFGPRVGRKKRSDGLYKNIENEDAGVFMDFIKKNPWTVVTFGNGKGHALNLVSKNGGESLEDLSNSEINNLIQRSMTFAPRLGRTTVLQRMARDEIPYQLN</sequence>
<dbReference type="OrthoDB" id="6424205at2759"/>
<name>A0A653CI10_CALMS</name>
<dbReference type="AlphaFoldDB" id="A0A653CI10"/>
<protein>
    <submittedName>
        <fullName evidence="1">Uncharacterized protein</fullName>
    </submittedName>
</protein>